<dbReference type="PROSITE" id="PS51459">
    <property type="entry name" value="FIDO"/>
    <property type="match status" value="1"/>
</dbReference>
<evidence type="ECO:0000313" key="2">
    <source>
        <dbReference type="EMBL" id="EHL10320.1"/>
    </source>
</evidence>
<keyword evidence="3" id="KW-1185">Reference proteome</keyword>
<dbReference type="EMBL" id="AFZC02000001">
    <property type="protein sequence ID" value="EHL10320.1"/>
    <property type="molecule type" value="Genomic_DNA"/>
</dbReference>
<dbReference type="InterPro" id="IPR046738">
    <property type="entry name" value="DUF6788"/>
</dbReference>
<protein>
    <recommendedName>
        <fullName evidence="1">Fido domain-containing protein</fullName>
    </recommendedName>
</protein>
<organism evidence="2 3">
    <name type="scientific">Oribacterium parvum ACB1</name>
    <dbReference type="NCBI Taxonomy" id="796943"/>
    <lineage>
        <taxon>Bacteria</taxon>
        <taxon>Bacillati</taxon>
        <taxon>Bacillota</taxon>
        <taxon>Clostridia</taxon>
        <taxon>Lachnospirales</taxon>
        <taxon>Lachnospiraceae</taxon>
        <taxon>Oribacterium</taxon>
    </lineage>
</organism>
<dbReference type="SUPFAM" id="SSF140931">
    <property type="entry name" value="Fic-like"/>
    <property type="match status" value="1"/>
</dbReference>
<dbReference type="AlphaFoldDB" id="G9WPN7"/>
<reference evidence="2" key="1">
    <citation type="submission" date="2011-08" db="EMBL/GenBank/DDBJ databases">
        <authorList>
            <consortium name="The Broad Institute Genome Sequencing Platform"/>
            <person name="Earl A."/>
            <person name="Ward D."/>
            <person name="Feldgarden M."/>
            <person name="Gevers D."/>
            <person name="Sizova M."/>
            <person name="Hazen A."/>
            <person name="Epstein S."/>
            <person name="Young S.K."/>
            <person name="Zeng Q."/>
            <person name="Gargeya S."/>
            <person name="Fitzgerald M."/>
            <person name="Haas B."/>
            <person name="Abouelleil A."/>
            <person name="Alvarado L."/>
            <person name="Arachchi H.M."/>
            <person name="Berlin A."/>
            <person name="Brown A."/>
            <person name="Chapman S.B."/>
            <person name="Chen Z."/>
            <person name="Dunbar C."/>
            <person name="Freedman E."/>
            <person name="Gearin G."/>
            <person name="Gellesch M."/>
            <person name="Goldberg J."/>
            <person name="Griggs A."/>
            <person name="Gujja S."/>
            <person name="Heiman D."/>
            <person name="Howarth C."/>
            <person name="Larson L."/>
            <person name="Lui A."/>
            <person name="MacDonald P.J.P."/>
            <person name="Montmayeur A."/>
            <person name="Murphy C."/>
            <person name="Neiman D."/>
            <person name="Pearson M."/>
            <person name="Priest M."/>
            <person name="Roberts A."/>
            <person name="Saif S."/>
            <person name="Shea T."/>
            <person name="Shenoy N."/>
            <person name="Sisk P."/>
            <person name="Stolte C."/>
            <person name="Sykes S."/>
            <person name="Wortman J."/>
            <person name="Nusbaum C."/>
            <person name="Birren B."/>
        </authorList>
    </citation>
    <scope>NUCLEOTIDE SEQUENCE</scope>
    <source>
        <strain evidence="2">ACB1</strain>
    </source>
</reference>
<reference evidence="2" key="2">
    <citation type="submission" date="2013-03" db="EMBL/GenBank/DDBJ databases">
        <title>The Genome Sequence of Oribacterium sp. ACB1.</title>
        <authorList>
            <consortium name="The Broad Institute Genomics Platform"/>
            <consortium name="The Broad Institute Genome Sequencing Center for Infectious Disease"/>
            <person name="Earl A."/>
            <person name="Ward D."/>
            <person name="Feldgarden M."/>
            <person name="Gevers D."/>
            <person name="Sizova M."/>
            <person name="Hazen A."/>
            <person name="Epstein S."/>
            <person name="Walker B."/>
            <person name="Young S."/>
            <person name="Zeng Q."/>
            <person name="Gargeya S."/>
            <person name="Fitzgerald M."/>
            <person name="Haas B."/>
            <person name="Abouelleil A."/>
            <person name="Allen A.W."/>
            <person name="Alvarado L."/>
            <person name="Arachchi H.M."/>
            <person name="Berlin A.M."/>
            <person name="Chapman S.B."/>
            <person name="Gainer-Dewar J."/>
            <person name="Goldberg J."/>
            <person name="Griggs A."/>
            <person name="Gujja S."/>
            <person name="Hansen M."/>
            <person name="Howarth C."/>
            <person name="Imamovic A."/>
            <person name="Ireland A."/>
            <person name="Larimer J."/>
            <person name="McCowan C."/>
            <person name="Murphy C."/>
            <person name="Pearson M."/>
            <person name="Poon T.W."/>
            <person name="Priest M."/>
            <person name="Roberts A."/>
            <person name="Saif S."/>
            <person name="Shea T."/>
            <person name="Sisk P."/>
            <person name="Sykes S."/>
            <person name="Wortman J."/>
            <person name="Nusbaum C."/>
            <person name="Birren B."/>
        </authorList>
    </citation>
    <scope>NUCLEOTIDE SEQUENCE [LARGE SCALE GENOMIC DNA]</scope>
    <source>
        <strain evidence="2">ACB1</strain>
    </source>
</reference>
<dbReference type="Pfam" id="PF20586">
    <property type="entry name" value="DUF6788"/>
    <property type="match status" value="1"/>
</dbReference>
<dbReference type="STRING" id="796943.HMPREF9625_01320"/>
<dbReference type="Gene3D" id="1.10.3290.10">
    <property type="entry name" value="Fido-like domain"/>
    <property type="match status" value="1"/>
</dbReference>
<comment type="caution">
    <text evidence="2">The sequence shown here is derived from an EMBL/GenBank/DDBJ whole genome shotgun (WGS) entry which is preliminary data.</text>
</comment>
<sequence>MIQTEKFPKKKGVTAMGANYSEIQDLLQQRADIQARMNLMPYDGNPEIKVSNDARYLYMRKRVAGKLTSTYVDLYSDELYQLLLRNAKERKDLNKALRKINKELAVLGYEDKELSTRVLQNLDFARANMKANIYDQAVLEGVATTFPQTEDIIENGKVSGVSATDVQKILNLKHAWEFILDRDVIQSESNYHMLCHIAKLVNEGFFYDGGRIRGIPVQIGGTSYVPPLPVESAVIGQIEEIKSRDKEPIEIAIELCMYCMETQVFKDGNKRASVIFANHYLIAQGMGLLVIPEKDVPEFKKLLVRYYEGEPLELIGAFLKERCWKRF</sequence>
<dbReference type="RefSeq" id="WP_009535167.1">
    <property type="nucleotide sequence ID" value="NZ_KE148312.1"/>
</dbReference>
<feature type="domain" description="Fido" evidence="1">
    <location>
        <begin position="189"/>
        <end position="321"/>
    </location>
</feature>
<proteinExistence type="predicted"/>
<dbReference type="InterPro" id="IPR003812">
    <property type="entry name" value="Fido"/>
</dbReference>
<dbReference type="Pfam" id="PF02661">
    <property type="entry name" value="Fic"/>
    <property type="match status" value="1"/>
</dbReference>
<gene>
    <name evidence="2" type="ORF">HMPREF9625_01320</name>
</gene>
<dbReference type="HOGENOM" id="CLU_077430_1_0_9"/>
<name>G9WPN7_9FIRM</name>
<dbReference type="Proteomes" id="UP000018461">
    <property type="component" value="Unassembled WGS sequence"/>
</dbReference>
<dbReference type="InterPro" id="IPR036597">
    <property type="entry name" value="Fido-like_dom_sf"/>
</dbReference>
<accession>G9WPN7</accession>
<dbReference type="PATRIC" id="fig|796943.3.peg.1770"/>
<evidence type="ECO:0000259" key="1">
    <source>
        <dbReference type="PROSITE" id="PS51459"/>
    </source>
</evidence>
<evidence type="ECO:0000313" key="3">
    <source>
        <dbReference type="Proteomes" id="UP000018461"/>
    </source>
</evidence>